<dbReference type="GeneID" id="25975786"/>
<dbReference type="Pfam" id="PF13632">
    <property type="entry name" value="Glyco_trans_2_3"/>
    <property type="match status" value="1"/>
</dbReference>
<evidence type="ECO:0000256" key="1">
    <source>
        <dbReference type="ARBA" id="ARBA00004141"/>
    </source>
</evidence>
<dbReference type="InterPro" id="IPR029044">
    <property type="entry name" value="Nucleotide-diphossugar_trans"/>
</dbReference>
<dbReference type="GO" id="GO:0016757">
    <property type="term" value="F:glycosyltransferase activity"/>
    <property type="evidence" value="ECO:0007669"/>
    <property type="project" value="UniProtKB-KW"/>
</dbReference>
<evidence type="ECO:0000256" key="2">
    <source>
        <dbReference type="ARBA" id="ARBA00005519"/>
    </source>
</evidence>
<feature type="transmembrane region" description="Helical" evidence="10">
    <location>
        <begin position="814"/>
        <end position="835"/>
    </location>
</feature>
<dbReference type="InParanoid" id="F0XHS4"/>
<dbReference type="Gene3D" id="2.60.120.180">
    <property type="match status" value="1"/>
</dbReference>
<protein>
    <submittedName>
        <fullName evidence="13">Glycosyl transferase</fullName>
    </submittedName>
</protein>
<comment type="subcellular location">
    <subcellularLocation>
        <location evidence="1">Membrane</location>
        <topology evidence="1">Multi-pass membrane protein</topology>
    </subcellularLocation>
</comment>
<feature type="transmembrane region" description="Helical" evidence="10">
    <location>
        <begin position="739"/>
        <end position="760"/>
    </location>
</feature>
<name>F0XHS4_GROCL</name>
<organism evidence="14">
    <name type="scientific">Grosmannia clavigera (strain kw1407 / UAMH 11150)</name>
    <name type="common">Blue stain fungus</name>
    <name type="synonym">Graphiocladiella clavigera</name>
    <dbReference type="NCBI Taxonomy" id="655863"/>
    <lineage>
        <taxon>Eukaryota</taxon>
        <taxon>Fungi</taxon>
        <taxon>Dikarya</taxon>
        <taxon>Ascomycota</taxon>
        <taxon>Pezizomycotina</taxon>
        <taxon>Sordariomycetes</taxon>
        <taxon>Sordariomycetidae</taxon>
        <taxon>Ophiostomatales</taxon>
        <taxon>Ophiostomataceae</taxon>
        <taxon>Leptographium</taxon>
    </lineage>
</organism>
<feature type="transmembrane region" description="Helical" evidence="10">
    <location>
        <begin position="410"/>
        <end position="433"/>
    </location>
</feature>
<evidence type="ECO:0000256" key="11">
    <source>
        <dbReference type="SAM" id="SignalP"/>
    </source>
</evidence>
<evidence type="ECO:0000256" key="4">
    <source>
        <dbReference type="ARBA" id="ARBA00022679"/>
    </source>
</evidence>
<reference evidence="13 14" key="1">
    <citation type="journal article" date="2011" name="Proc. Natl. Acad. Sci. U.S.A.">
        <title>Genome and transcriptome analyses of the mountain pine beetle-fungal symbiont Grosmannia clavigera, a lodgepole pine pathogen.</title>
        <authorList>
            <person name="DiGuistini S."/>
            <person name="Wang Y."/>
            <person name="Liao N.Y."/>
            <person name="Taylor G."/>
            <person name="Tanguay P."/>
            <person name="Feau N."/>
            <person name="Henrissat B."/>
            <person name="Chan S.K."/>
            <person name="Hesse-Orce U."/>
            <person name="Alamouti S.M."/>
            <person name="Tsui C.K.M."/>
            <person name="Docking R.T."/>
            <person name="Levasseur A."/>
            <person name="Haridas S."/>
            <person name="Robertson G."/>
            <person name="Birol I."/>
            <person name="Holt R.A."/>
            <person name="Marra M.A."/>
            <person name="Hamelin R.C."/>
            <person name="Hirst M."/>
            <person name="Jones S.J.M."/>
            <person name="Bohlmann J."/>
            <person name="Breuil C."/>
        </authorList>
    </citation>
    <scope>NUCLEOTIDE SEQUENCE [LARGE SCALE GENOMIC DNA]</scope>
    <source>
        <strain evidence="14">kw1407 / UAMH 11150</strain>
    </source>
</reference>
<dbReference type="AlphaFoldDB" id="F0XHS4"/>
<keyword evidence="8" id="KW-0119">Carbohydrate metabolism</keyword>
<keyword evidence="5 10" id="KW-0812">Transmembrane</keyword>
<accession>F0XHS4</accession>
<evidence type="ECO:0000313" key="14">
    <source>
        <dbReference type="Proteomes" id="UP000007796"/>
    </source>
</evidence>
<dbReference type="GO" id="GO:0008810">
    <property type="term" value="F:cellulase activity"/>
    <property type="evidence" value="ECO:0007669"/>
    <property type="project" value="InterPro"/>
</dbReference>
<feature type="transmembrane region" description="Helical" evidence="10">
    <location>
        <begin position="709"/>
        <end position="733"/>
    </location>
</feature>
<dbReference type="eggNOG" id="ENOG502S2M7">
    <property type="taxonomic scope" value="Eukaryota"/>
</dbReference>
<feature type="transmembrane region" description="Helical" evidence="10">
    <location>
        <begin position="841"/>
        <end position="863"/>
    </location>
</feature>
<dbReference type="Gene3D" id="3.90.550.10">
    <property type="entry name" value="Spore Coat Polysaccharide Biosynthesis Protein SpsA, Chain A"/>
    <property type="match status" value="1"/>
</dbReference>
<feature type="chain" id="PRO_5003262174" evidence="11">
    <location>
        <begin position="22"/>
        <end position="866"/>
    </location>
</feature>
<dbReference type="RefSeq" id="XP_014172314.1">
    <property type="nucleotide sequence ID" value="XM_014316839.1"/>
</dbReference>
<keyword evidence="11" id="KW-0732">Signal</keyword>
<evidence type="ECO:0000256" key="10">
    <source>
        <dbReference type="SAM" id="Phobius"/>
    </source>
</evidence>
<dbReference type="STRING" id="655863.F0XHS4"/>
<keyword evidence="3" id="KW-0328">Glycosyltransferase</keyword>
<feature type="signal peptide" evidence="11">
    <location>
        <begin position="1"/>
        <end position="21"/>
    </location>
</feature>
<feature type="transmembrane region" description="Helical" evidence="10">
    <location>
        <begin position="383"/>
        <end position="404"/>
    </location>
</feature>
<feature type="region of interest" description="Disordered" evidence="9">
    <location>
        <begin position="302"/>
        <end position="337"/>
    </location>
</feature>
<dbReference type="EMBL" id="GL629769">
    <property type="protein sequence ID" value="EFX02832.1"/>
    <property type="molecule type" value="Genomic_DNA"/>
</dbReference>
<dbReference type="InterPro" id="IPR013320">
    <property type="entry name" value="ConA-like_dom_sf"/>
</dbReference>
<evidence type="ECO:0000256" key="6">
    <source>
        <dbReference type="ARBA" id="ARBA00022989"/>
    </source>
</evidence>
<evidence type="ECO:0000256" key="9">
    <source>
        <dbReference type="SAM" id="MobiDB-lite"/>
    </source>
</evidence>
<dbReference type="InterPro" id="IPR050321">
    <property type="entry name" value="Glycosyltr_2/OpgH_subfam"/>
</dbReference>
<gene>
    <name evidence="13" type="ORF">CMQ_2761</name>
</gene>
<dbReference type="Proteomes" id="UP000007796">
    <property type="component" value="Unassembled WGS sequence"/>
</dbReference>
<dbReference type="SUPFAM" id="SSF49899">
    <property type="entry name" value="Concanavalin A-like lectins/glucanases"/>
    <property type="match status" value="1"/>
</dbReference>
<keyword evidence="4 13" id="KW-0808">Transferase</keyword>
<dbReference type="InterPro" id="IPR001173">
    <property type="entry name" value="Glyco_trans_2-like"/>
</dbReference>
<dbReference type="CDD" id="cd06421">
    <property type="entry name" value="CESA_CelA_like"/>
    <property type="match status" value="1"/>
</dbReference>
<keyword evidence="8" id="KW-0624">Polysaccharide degradation</keyword>
<feature type="domain" description="Glycosyltransferase 2-like" evidence="12">
    <location>
        <begin position="541"/>
        <end position="728"/>
    </location>
</feature>
<keyword evidence="8" id="KW-0378">Hydrolase</keyword>
<evidence type="ECO:0000256" key="7">
    <source>
        <dbReference type="ARBA" id="ARBA00023136"/>
    </source>
</evidence>
<dbReference type="GO" id="GO:0016020">
    <property type="term" value="C:membrane"/>
    <property type="evidence" value="ECO:0007669"/>
    <property type="project" value="UniProtKB-SubCell"/>
</dbReference>
<dbReference type="OrthoDB" id="72851at2759"/>
<dbReference type="SUPFAM" id="SSF53448">
    <property type="entry name" value="Nucleotide-diphospho-sugar transferases"/>
    <property type="match status" value="1"/>
</dbReference>
<dbReference type="InterPro" id="IPR002594">
    <property type="entry name" value="GH12"/>
</dbReference>
<keyword evidence="14" id="KW-1185">Reference proteome</keyword>
<keyword evidence="7 10" id="KW-0472">Membrane</keyword>
<keyword evidence="8" id="KW-0326">Glycosidase</keyword>
<keyword evidence="6 10" id="KW-1133">Transmembrane helix</keyword>
<evidence type="ECO:0000256" key="8">
    <source>
        <dbReference type="RuleBase" id="RU361163"/>
    </source>
</evidence>
<evidence type="ECO:0000256" key="3">
    <source>
        <dbReference type="ARBA" id="ARBA00022676"/>
    </source>
</evidence>
<evidence type="ECO:0000259" key="12">
    <source>
        <dbReference type="Pfam" id="PF13632"/>
    </source>
</evidence>
<dbReference type="InterPro" id="IPR013319">
    <property type="entry name" value="GH11/12"/>
</dbReference>
<sequence>MAHPVAFLALCWALFAAMTSAYDATIYSANAWNAEAGGFQCMSITNSPPSFDARWSWPKNVTSSVHSFPYVSFIGNELPAVLSNISALQLATQWGMAPGSSATSSVGHHLDTSGLATQATKANVAFDMFLHPNASKANDATTASVEIMIWLASVGGAKALGYATNRTCYTQKMGSVDYLPVPLSLWLTSTSILYSGVNQRGLSVYTWVPEKNETSFDQDISPLLQYLWRNQFISSNLTLGLVQFGSEAYSSQGNVTFSASGFAMDLEHGAAPTLIPGTLRSDETVNNEKAVDPFDDDVASASSLPGIPAAGPEGTATGRDAEKAADTGDTGDSTGNASPKRGYLYSAAAWTRETYCPRVEAALVLPTCPTDAEKLSYVHTNRLPLYIFGIFSFFSLATGMWLFALCDVIFVWYAPFVAFVNIYLLISYLVGIVGKDWDYQRHLDLAVAHPITDETAPTVDIYLPVCMEPVGILANTWAYVVRLDWPVDKLRIHVLDDGAQQDVQDLAARFGFEYIVRDDRPRLRKAGNLRWAFSRTEGDYFVIFDADFCPRPDLIRELAVEHLADHTVAIVQSPQFFRVVPEQTWVEQGAGATQELFYRVVQVNRNRWGASICVGSNAMYRRAALEEVGGTADIGFSEDVHTGFGCVDRGWRVKYIPLCLATGVCPPTPRSFFSQQMRWARGSTTLLTNKHFWTSNLTLMQKICYMCGFFYYSAISLSIFTSPIPGIFVLAFRESWFRFYNLAFAIPSILYGLFVFRIWAKASYGLNVQHIMLIQSYACYLTAIKDRLFGIELLWAASGDAKAHKSHKYRNMRILCWIWTLLTFGGMVGVVSWRLATGFKWYNPIPLIVLNVYNTYLAHRFLFCNW</sequence>
<proteinExistence type="inferred from homology"/>
<evidence type="ECO:0000256" key="5">
    <source>
        <dbReference type="ARBA" id="ARBA00022692"/>
    </source>
</evidence>
<dbReference type="PANTHER" id="PTHR43867:SF2">
    <property type="entry name" value="CELLULOSE SYNTHASE CATALYTIC SUBUNIT A [UDP-FORMING]"/>
    <property type="match status" value="1"/>
</dbReference>
<dbReference type="PANTHER" id="PTHR43867">
    <property type="entry name" value="CELLULOSE SYNTHASE CATALYTIC SUBUNIT A [UDP-FORMING]"/>
    <property type="match status" value="1"/>
</dbReference>
<dbReference type="GO" id="GO:0000272">
    <property type="term" value="P:polysaccharide catabolic process"/>
    <property type="evidence" value="ECO:0007669"/>
    <property type="project" value="UniProtKB-KW"/>
</dbReference>
<dbReference type="HOGENOM" id="CLU_016349_0_0_1"/>
<dbReference type="Pfam" id="PF01670">
    <property type="entry name" value="Glyco_hydro_12"/>
    <property type="match status" value="1"/>
</dbReference>
<comment type="similarity">
    <text evidence="2 8">Belongs to the glycosyl hydrolase 12 (cellulase H) family.</text>
</comment>
<evidence type="ECO:0000313" key="13">
    <source>
        <dbReference type="EMBL" id="EFX02832.1"/>
    </source>
</evidence>